<reference evidence="2 3" key="1">
    <citation type="submission" date="2019-04" db="EMBL/GenBank/DDBJ databases">
        <title>Streptomyces piniterrae sp. nov., a heliquinomycin-producing actinomycete isolated from rhizosphere soil of Pinus yunnanensis.</title>
        <authorList>
            <person name="Zhuang X."/>
            <person name="Zhao J."/>
        </authorList>
    </citation>
    <scope>NUCLEOTIDE SEQUENCE [LARGE SCALE GENOMIC DNA]</scope>
    <source>
        <strain evidence="3">jys28</strain>
    </source>
</reference>
<keyword evidence="3" id="KW-1185">Reference proteome</keyword>
<gene>
    <name evidence="2" type="ORF">FCH28_19410</name>
</gene>
<comment type="caution">
    <text evidence="2">The sequence shown here is derived from an EMBL/GenBank/DDBJ whole genome shotgun (WGS) entry which is preliminary data.</text>
</comment>
<protein>
    <submittedName>
        <fullName evidence="2">Uncharacterized protein</fullName>
    </submittedName>
</protein>
<accession>A0A4U0NDF7</accession>
<dbReference type="AlphaFoldDB" id="A0A4U0NDF7"/>
<feature type="compositionally biased region" description="Basic and acidic residues" evidence="1">
    <location>
        <begin position="34"/>
        <end position="54"/>
    </location>
</feature>
<dbReference type="EMBL" id="SUMB01000006">
    <property type="protein sequence ID" value="TJZ52016.1"/>
    <property type="molecule type" value="Genomic_DNA"/>
</dbReference>
<dbReference type="Proteomes" id="UP000308697">
    <property type="component" value="Unassembled WGS sequence"/>
</dbReference>
<proteinExistence type="predicted"/>
<feature type="region of interest" description="Disordered" evidence="1">
    <location>
        <begin position="34"/>
        <end position="63"/>
    </location>
</feature>
<dbReference type="OrthoDB" id="4235442at2"/>
<name>A0A4U0NDF7_9ACTN</name>
<evidence type="ECO:0000313" key="2">
    <source>
        <dbReference type="EMBL" id="TJZ52016.1"/>
    </source>
</evidence>
<evidence type="ECO:0000256" key="1">
    <source>
        <dbReference type="SAM" id="MobiDB-lite"/>
    </source>
</evidence>
<evidence type="ECO:0000313" key="3">
    <source>
        <dbReference type="Proteomes" id="UP000308697"/>
    </source>
</evidence>
<organism evidence="2 3">
    <name type="scientific">Streptomyces piniterrae</name>
    <dbReference type="NCBI Taxonomy" id="2571125"/>
    <lineage>
        <taxon>Bacteria</taxon>
        <taxon>Bacillati</taxon>
        <taxon>Actinomycetota</taxon>
        <taxon>Actinomycetes</taxon>
        <taxon>Kitasatosporales</taxon>
        <taxon>Streptomycetaceae</taxon>
        <taxon>Streptomyces</taxon>
    </lineage>
</organism>
<sequence length="63" mass="6903">MTRICRPVHLREPMSEPVPVAGCKVCAALAQQRDTAHANGDKSKVADYNVEIRSHPHPKAARS</sequence>